<evidence type="ECO:0000313" key="6">
    <source>
        <dbReference type="Proteomes" id="UP000012589"/>
    </source>
</evidence>
<protein>
    <recommendedName>
        <fullName evidence="7">Transcriptional regulator</fullName>
    </recommendedName>
</protein>
<evidence type="ECO:0000256" key="3">
    <source>
        <dbReference type="ARBA" id="ARBA00023125"/>
    </source>
</evidence>
<dbReference type="Gene3D" id="1.10.4040.10">
    <property type="entry name" value="Penicillinase repressor domain"/>
    <property type="match status" value="1"/>
</dbReference>
<dbReference type="STRING" id="1235802.C823_04065"/>
<dbReference type="EMBL" id="AQFT01000124">
    <property type="protein sequence ID" value="EMZ21978.1"/>
    <property type="molecule type" value="Genomic_DNA"/>
</dbReference>
<dbReference type="SUPFAM" id="SSF46785">
    <property type="entry name" value="Winged helix' DNA-binding domain"/>
    <property type="match status" value="1"/>
</dbReference>
<evidence type="ECO:0000256" key="1">
    <source>
        <dbReference type="ARBA" id="ARBA00011046"/>
    </source>
</evidence>
<dbReference type="PATRIC" id="fig|1235802.3.peg.4305"/>
<dbReference type="GO" id="GO:0045892">
    <property type="term" value="P:negative regulation of DNA-templated transcription"/>
    <property type="evidence" value="ECO:0007669"/>
    <property type="project" value="InterPro"/>
</dbReference>
<evidence type="ECO:0000313" key="5">
    <source>
        <dbReference type="EMBL" id="EMZ21978.1"/>
    </source>
</evidence>
<evidence type="ECO:0000256" key="4">
    <source>
        <dbReference type="ARBA" id="ARBA00023163"/>
    </source>
</evidence>
<dbReference type="AlphaFoldDB" id="N2A6E4"/>
<keyword evidence="4" id="KW-0804">Transcription</keyword>
<reference evidence="5 6" key="1">
    <citation type="journal article" date="2014" name="Genome Announc.">
        <title>Draft genome sequences of the altered schaedler flora, a defined bacterial community from gnotobiotic mice.</title>
        <authorList>
            <person name="Wannemuehler M.J."/>
            <person name="Overstreet A.M."/>
            <person name="Ward D.V."/>
            <person name="Phillips G.J."/>
        </authorList>
    </citation>
    <scope>NUCLEOTIDE SEQUENCE [LARGE SCALE GENOMIC DNA]</scope>
    <source>
        <strain evidence="5 6">ASF492</strain>
    </source>
</reference>
<dbReference type="eggNOG" id="COG3682">
    <property type="taxonomic scope" value="Bacteria"/>
</dbReference>
<dbReference type="GO" id="GO:0003677">
    <property type="term" value="F:DNA binding"/>
    <property type="evidence" value="ECO:0007669"/>
    <property type="project" value="UniProtKB-KW"/>
</dbReference>
<keyword evidence="6" id="KW-1185">Reference proteome</keyword>
<proteinExistence type="inferred from homology"/>
<keyword evidence="2" id="KW-0805">Transcription regulation</keyword>
<evidence type="ECO:0008006" key="7">
    <source>
        <dbReference type="Google" id="ProtNLM"/>
    </source>
</evidence>
<dbReference type="PIRSF" id="PIRSF019455">
    <property type="entry name" value="CopR_AtkY"/>
    <property type="match status" value="1"/>
</dbReference>
<accession>N2A6E4</accession>
<dbReference type="InterPro" id="IPR036388">
    <property type="entry name" value="WH-like_DNA-bd_sf"/>
</dbReference>
<name>N2A6E4_9FIRM</name>
<comment type="caution">
    <text evidence="5">The sequence shown here is derived from an EMBL/GenBank/DDBJ whole genome shotgun (WGS) entry which is preliminary data.</text>
</comment>
<dbReference type="HOGENOM" id="CLU_119090_2_3_9"/>
<dbReference type="InterPro" id="IPR005650">
    <property type="entry name" value="BlaI_family"/>
</dbReference>
<dbReference type="Pfam" id="PF03965">
    <property type="entry name" value="Penicillinase_R"/>
    <property type="match status" value="1"/>
</dbReference>
<evidence type="ECO:0000256" key="2">
    <source>
        <dbReference type="ARBA" id="ARBA00023015"/>
    </source>
</evidence>
<dbReference type="Proteomes" id="UP000012589">
    <property type="component" value="Unassembled WGS sequence"/>
</dbReference>
<comment type="similarity">
    <text evidence="1">Belongs to the BlaI transcriptional regulatory family.</text>
</comment>
<organism evidence="5 6">
    <name type="scientific">Eubacterium plexicaudatum ASF492</name>
    <dbReference type="NCBI Taxonomy" id="1235802"/>
    <lineage>
        <taxon>Bacteria</taxon>
        <taxon>Bacillati</taxon>
        <taxon>Bacillota</taxon>
        <taxon>Clostridia</taxon>
        <taxon>Eubacteriales</taxon>
        <taxon>Eubacteriaceae</taxon>
        <taxon>Eubacterium</taxon>
    </lineage>
</organism>
<dbReference type="InterPro" id="IPR036390">
    <property type="entry name" value="WH_DNA-bd_sf"/>
</dbReference>
<keyword evidence="3" id="KW-0238">DNA-binding</keyword>
<dbReference type="Gene3D" id="1.10.10.10">
    <property type="entry name" value="Winged helix-like DNA-binding domain superfamily/Winged helix DNA-binding domain"/>
    <property type="match status" value="1"/>
</dbReference>
<sequence length="123" mass="14330">MKKNYGLTNTELQIMELLWAAKEPMSFRDIMDVATAEWKKSWKVQTLNTFLLGLQKMGLVGTDKSMSTYNMYYALCTKEQHIHNWTKKMVAECYENSFARFVAAFIGDGKLTEEEADELRRLL</sequence>
<gene>
    <name evidence="5" type="ORF">C823_04065</name>
</gene>
<dbReference type="OrthoDB" id="9795583at2"/>